<keyword evidence="2" id="KW-1185">Reference proteome</keyword>
<evidence type="ECO:0000313" key="2">
    <source>
        <dbReference type="Proteomes" id="UP001239111"/>
    </source>
</evidence>
<dbReference type="EMBL" id="CM056741">
    <property type="protein sequence ID" value="KAJ8687296.1"/>
    <property type="molecule type" value="Genomic_DNA"/>
</dbReference>
<sequence>MPSGTNITMAGDRRAKKYGSWSRGRYFLVGNERLSPSIENMPRLLLPSLRGEWNSGEYVPLSQHDPSRTSRMLRTRQSDSLDRTSRISWTPVMDHQTKMSRILQTVRATPVKPARAASRATVAVKDAQPLPVSISMPNNHIIDDELRVTRVTDWLASQVTEIASVTRVGSDTEPGSPPRKRECHSPDSTTTDVVYERSLAPSPNRASQLGGPTSAPQGCDSAELSSLARQALSKGAHSPQRRETQERPQGSPRHFEHSSSTARLRPGLITLSPQGRPRHHSSTSRDSDDAHSDSSYNALRLRQAAAALQRWRDVIIVTDDSDSAEEETSNRRSRCRPHRRQPRPSRRPQRTPSTITQTHSSASELRAARSAQQTNSSDDSDHSLDRFIVLEFDPSIASEPYAARTVSVHQDTHPVPVVTLQDSSDAESVVCVFQGLLAQLEPCDVSTLSAASVDSGLGSINMNDETLMSLMRAYFASGRGESEYNDMMSSFRSDRRTRNDRERKRRERADARANRQGPRPPSQRQDSPAQEDNTAVPIGSASGAPVEEPDQPLDLAPSSARRQAPIQGEIVPPAPRPLLARPIPRRIGRPTHEVYENLPLRTPAEEYQRLAAEALSGHAASSTSAPSTQPALRVETYELPEVSAGAPQVVQVRDQHLMSIINYNAAIVQTPETPAWARSPGAAAIGATLTDLNDQQHQVPMDDFEDIFGSATA</sequence>
<name>A0ACC2PWZ6_9HYME</name>
<reference evidence="1" key="1">
    <citation type="submission" date="2023-04" db="EMBL/GenBank/DDBJ databases">
        <title>A chromosome-level genome assembly of the parasitoid wasp Eretmocerus hayati.</title>
        <authorList>
            <person name="Zhong Y."/>
            <person name="Liu S."/>
            <person name="Liu Y."/>
        </authorList>
    </citation>
    <scope>NUCLEOTIDE SEQUENCE</scope>
    <source>
        <strain evidence="1">ZJU_SS_LIU_2023</strain>
    </source>
</reference>
<protein>
    <submittedName>
        <fullName evidence="1">Uncharacterized protein</fullName>
    </submittedName>
</protein>
<dbReference type="Proteomes" id="UP001239111">
    <property type="component" value="Chromosome 1"/>
</dbReference>
<gene>
    <name evidence="1" type="ORF">QAD02_023090</name>
</gene>
<comment type="caution">
    <text evidence="1">The sequence shown here is derived from an EMBL/GenBank/DDBJ whole genome shotgun (WGS) entry which is preliminary data.</text>
</comment>
<organism evidence="1 2">
    <name type="scientific">Eretmocerus hayati</name>
    <dbReference type="NCBI Taxonomy" id="131215"/>
    <lineage>
        <taxon>Eukaryota</taxon>
        <taxon>Metazoa</taxon>
        <taxon>Ecdysozoa</taxon>
        <taxon>Arthropoda</taxon>
        <taxon>Hexapoda</taxon>
        <taxon>Insecta</taxon>
        <taxon>Pterygota</taxon>
        <taxon>Neoptera</taxon>
        <taxon>Endopterygota</taxon>
        <taxon>Hymenoptera</taxon>
        <taxon>Apocrita</taxon>
        <taxon>Proctotrupomorpha</taxon>
        <taxon>Chalcidoidea</taxon>
        <taxon>Aphelinidae</taxon>
        <taxon>Aphelininae</taxon>
        <taxon>Eretmocerus</taxon>
    </lineage>
</organism>
<proteinExistence type="predicted"/>
<evidence type="ECO:0000313" key="1">
    <source>
        <dbReference type="EMBL" id="KAJ8687296.1"/>
    </source>
</evidence>
<accession>A0ACC2PWZ6</accession>